<gene>
    <name evidence="1" type="ORF">CROQUDRAFT_55407</name>
</gene>
<sequence length="137" mass="15598">MYQLVELPNPWQTKANGRIIRHFPVTLYSDDTSGNVSKKWNKHMSFYCTLLGLPPKLTNQEFNMHFISTSNSASALELGEYLIDRINQSNTEGFEVYDARSDSKVLVMMVVLCHLGDSPMHAEIWNTVNPTMTLNPC</sequence>
<dbReference type="AlphaFoldDB" id="A0A9P6T578"/>
<keyword evidence="2" id="KW-1185">Reference proteome</keyword>
<name>A0A9P6T578_9BASI</name>
<evidence type="ECO:0000313" key="2">
    <source>
        <dbReference type="Proteomes" id="UP000886653"/>
    </source>
</evidence>
<dbReference type="OrthoDB" id="2504637at2759"/>
<dbReference type="PANTHER" id="PTHR31912:SF34">
    <property type="entry name" value="NOTOCHORD-RELATED PROTEIN"/>
    <property type="match status" value="1"/>
</dbReference>
<accession>A0A9P6T578</accession>
<dbReference type="EMBL" id="MU168017">
    <property type="protein sequence ID" value="KAG0138984.1"/>
    <property type="molecule type" value="Genomic_DNA"/>
</dbReference>
<dbReference type="Proteomes" id="UP000886653">
    <property type="component" value="Unassembled WGS sequence"/>
</dbReference>
<reference evidence="1" key="1">
    <citation type="submission" date="2013-11" db="EMBL/GenBank/DDBJ databases">
        <title>Genome sequence of the fusiform rust pathogen reveals effectors for host alternation and coevolution with pine.</title>
        <authorList>
            <consortium name="DOE Joint Genome Institute"/>
            <person name="Smith K."/>
            <person name="Pendleton A."/>
            <person name="Kubisiak T."/>
            <person name="Anderson C."/>
            <person name="Salamov A."/>
            <person name="Aerts A."/>
            <person name="Riley R."/>
            <person name="Clum A."/>
            <person name="Lindquist E."/>
            <person name="Ence D."/>
            <person name="Campbell M."/>
            <person name="Kronenberg Z."/>
            <person name="Feau N."/>
            <person name="Dhillon B."/>
            <person name="Hamelin R."/>
            <person name="Burleigh J."/>
            <person name="Smith J."/>
            <person name="Yandell M."/>
            <person name="Nelson C."/>
            <person name="Grigoriev I."/>
            <person name="Davis J."/>
        </authorList>
    </citation>
    <scope>NUCLEOTIDE SEQUENCE</scope>
    <source>
        <strain evidence="1">G11</strain>
    </source>
</reference>
<organism evidence="1 2">
    <name type="scientific">Cronartium quercuum f. sp. fusiforme G11</name>
    <dbReference type="NCBI Taxonomy" id="708437"/>
    <lineage>
        <taxon>Eukaryota</taxon>
        <taxon>Fungi</taxon>
        <taxon>Dikarya</taxon>
        <taxon>Basidiomycota</taxon>
        <taxon>Pucciniomycotina</taxon>
        <taxon>Pucciniomycetes</taxon>
        <taxon>Pucciniales</taxon>
        <taxon>Coleosporiaceae</taxon>
        <taxon>Cronartium</taxon>
    </lineage>
</organism>
<protein>
    <submittedName>
        <fullName evidence="1">Uncharacterized protein</fullName>
    </submittedName>
</protein>
<comment type="caution">
    <text evidence="1">The sequence shown here is derived from an EMBL/GenBank/DDBJ whole genome shotgun (WGS) entry which is preliminary data.</text>
</comment>
<proteinExistence type="predicted"/>
<evidence type="ECO:0000313" key="1">
    <source>
        <dbReference type="EMBL" id="KAG0138984.1"/>
    </source>
</evidence>
<dbReference type="PANTHER" id="PTHR31912">
    <property type="entry name" value="IP13529P"/>
    <property type="match status" value="1"/>
</dbReference>